<dbReference type="AlphaFoldDB" id="X1H2C5"/>
<evidence type="ECO:0000256" key="1">
    <source>
        <dbReference type="SAM" id="Coils"/>
    </source>
</evidence>
<accession>X1H2C5</accession>
<gene>
    <name evidence="2" type="ORF">S03H2_54030</name>
</gene>
<protein>
    <submittedName>
        <fullName evidence="2">Uncharacterized protein</fullName>
    </submittedName>
</protein>
<reference evidence="2" key="1">
    <citation type="journal article" date="2014" name="Front. Microbiol.">
        <title>High frequency of phylogenetically diverse reductive dehalogenase-homologous genes in deep subseafloor sedimentary metagenomes.</title>
        <authorList>
            <person name="Kawai M."/>
            <person name="Futagami T."/>
            <person name="Toyoda A."/>
            <person name="Takaki Y."/>
            <person name="Nishi S."/>
            <person name="Hori S."/>
            <person name="Arai W."/>
            <person name="Tsubouchi T."/>
            <person name="Morono Y."/>
            <person name="Uchiyama I."/>
            <person name="Ito T."/>
            <person name="Fujiyama A."/>
            <person name="Inagaki F."/>
            <person name="Takami H."/>
        </authorList>
    </citation>
    <scope>NUCLEOTIDE SEQUENCE</scope>
    <source>
        <strain evidence="2">Expedition CK06-06</strain>
    </source>
</reference>
<name>X1H2C5_9ZZZZ</name>
<dbReference type="EMBL" id="BARU01034416">
    <property type="protein sequence ID" value="GAH63562.1"/>
    <property type="molecule type" value="Genomic_DNA"/>
</dbReference>
<organism evidence="2">
    <name type="scientific">marine sediment metagenome</name>
    <dbReference type="NCBI Taxonomy" id="412755"/>
    <lineage>
        <taxon>unclassified sequences</taxon>
        <taxon>metagenomes</taxon>
        <taxon>ecological metagenomes</taxon>
    </lineage>
</organism>
<comment type="caution">
    <text evidence="2">The sequence shown here is derived from an EMBL/GenBank/DDBJ whole genome shotgun (WGS) entry which is preliminary data.</text>
</comment>
<dbReference type="Gene3D" id="3.90.75.20">
    <property type="match status" value="1"/>
</dbReference>
<dbReference type="SUPFAM" id="SSF54060">
    <property type="entry name" value="His-Me finger endonucleases"/>
    <property type="match status" value="1"/>
</dbReference>
<proteinExistence type="predicted"/>
<dbReference type="InterPro" id="IPR044925">
    <property type="entry name" value="His-Me_finger_sf"/>
</dbReference>
<sequence>EGYVYIYLPPGDPFISMAKRKPRGGGHVAEHRLVIARAIGQPLRPTERVHHKYGIKDDNRLENLRFYPWGGHKSSTHYEDRIQDLERRVTLLEAENACLVTQLKDGDKDHA</sequence>
<feature type="coiled-coil region" evidence="1">
    <location>
        <begin position="75"/>
        <end position="102"/>
    </location>
</feature>
<keyword evidence="1" id="KW-0175">Coiled coil</keyword>
<evidence type="ECO:0000313" key="2">
    <source>
        <dbReference type="EMBL" id="GAH63562.1"/>
    </source>
</evidence>
<feature type="non-terminal residue" evidence="2">
    <location>
        <position position="1"/>
    </location>
</feature>